<feature type="chain" id="PRO_5039180164" description="Lipoprotein" evidence="1">
    <location>
        <begin position="22"/>
        <end position="234"/>
    </location>
</feature>
<organism evidence="2 3">
    <name type="scientific">Hydrogenoanaerobacterium saccharovorans</name>
    <dbReference type="NCBI Taxonomy" id="474960"/>
    <lineage>
        <taxon>Bacteria</taxon>
        <taxon>Bacillati</taxon>
        <taxon>Bacillota</taxon>
        <taxon>Clostridia</taxon>
        <taxon>Eubacteriales</taxon>
        <taxon>Oscillospiraceae</taxon>
        <taxon>Hydrogenoanaerobacterium</taxon>
    </lineage>
</organism>
<dbReference type="AlphaFoldDB" id="A0A1H8BWI7"/>
<evidence type="ECO:0000256" key="1">
    <source>
        <dbReference type="SAM" id="SignalP"/>
    </source>
</evidence>
<dbReference type="EMBL" id="FOCG01000001">
    <property type="protein sequence ID" value="SEM86227.1"/>
    <property type="molecule type" value="Genomic_DNA"/>
</dbReference>
<dbReference type="PROSITE" id="PS51257">
    <property type="entry name" value="PROKAR_LIPOPROTEIN"/>
    <property type="match status" value="1"/>
</dbReference>
<dbReference type="Proteomes" id="UP000199158">
    <property type="component" value="Unassembled WGS sequence"/>
</dbReference>
<keyword evidence="1" id="KW-0732">Signal</keyword>
<proteinExistence type="predicted"/>
<gene>
    <name evidence="2" type="ORF">SAMN05216180_2091</name>
</gene>
<protein>
    <recommendedName>
        <fullName evidence="4">Lipoprotein</fullName>
    </recommendedName>
</protein>
<dbReference type="RefSeq" id="WP_092754328.1">
    <property type="nucleotide sequence ID" value="NZ_FOCG01000001.1"/>
</dbReference>
<keyword evidence="3" id="KW-1185">Reference proteome</keyword>
<evidence type="ECO:0000313" key="2">
    <source>
        <dbReference type="EMBL" id="SEM86227.1"/>
    </source>
</evidence>
<evidence type="ECO:0000313" key="3">
    <source>
        <dbReference type="Proteomes" id="UP000199158"/>
    </source>
</evidence>
<name>A0A1H8BWI7_9FIRM</name>
<feature type="signal peptide" evidence="1">
    <location>
        <begin position="1"/>
        <end position="21"/>
    </location>
</feature>
<accession>A0A1H8BWI7</accession>
<reference evidence="2 3" key="1">
    <citation type="submission" date="2016-10" db="EMBL/GenBank/DDBJ databases">
        <authorList>
            <person name="de Groot N.N."/>
        </authorList>
    </citation>
    <scope>NUCLEOTIDE SEQUENCE [LARGE SCALE GENOMIC DNA]</scope>
    <source>
        <strain evidence="2 3">CGMCC 1.5070</strain>
    </source>
</reference>
<evidence type="ECO:0008006" key="4">
    <source>
        <dbReference type="Google" id="ProtNLM"/>
    </source>
</evidence>
<sequence length="234" mass="27804">MKKIFSLLLMMILLSFLSACTQKEQTPVKGLNGFGIYNDFINNMSSGEVYKLHYSFHSWFEFCTSESTVIKFSEDEAGKRQLLYRKRNPFVFWYFPSYDYYDGNAYYYKYKNEWYIDTFNKYNFAQQKDLAGIRDQFFIGDNVLTNNVYKHGSGYRLELIVQSLDKNTYYSLTGYTNKDFIFSKMKAQEYHLDDDTNQYKNIGTYFFRFTGVNKGKEIVRPKSLKINEIVNTPT</sequence>